<name>A0A889IQR8_9CAUD</name>
<evidence type="ECO:0000313" key="1">
    <source>
        <dbReference type="EMBL" id="QRE00626.1"/>
    </source>
</evidence>
<reference evidence="1" key="1">
    <citation type="submission" date="2021-01" db="EMBL/GenBank/DDBJ databases">
        <authorList>
            <person name="Ben Porat S."/>
            <person name="Alkalay-Oren S."/>
            <person name="Coppenhagen-Glazer S."/>
            <person name="Hazan R."/>
        </authorList>
    </citation>
    <scope>NUCLEOTIDE SEQUENCE</scope>
</reference>
<dbReference type="RefSeq" id="YP_010671639.1">
    <property type="nucleotide sequence ID" value="NC_070969.1"/>
</dbReference>
<protein>
    <submittedName>
        <fullName evidence="1">Uncharacterized protein</fullName>
    </submittedName>
</protein>
<sequence length="90" mass="10110">MFDAIRPSAHGGMARAVLAVEGITYTVEFFPGSDIVQTLIEGDMLPVRGGSGMGMEFRRSEVIERGRYFERWTESYFVFATTPARRRRGG</sequence>
<dbReference type="GeneID" id="77947893"/>
<keyword evidence="2" id="KW-1185">Reference proteome</keyword>
<dbReference type="KEGG" id="vg:77947893"/>
<dbReference type="EMBL" id="MW460249">
    <property type="protein sequence ID" value="QRE00626.1"/>
    <property type="molecule type" value="Genomic_DNA"/>
</dbReference>
<organism evidence="1 2">
    <name type="scientific">Pseudomonas phage Itty13</name>
    <dbReference type="NCBI Taxonomy" id="2805750"/>
    <lineage>
        <taxon>Viruses</taxon>
        <taxon>Duplodnaviria</taxon>
        <taxon>Heunggongvirae</taxon>
        <taxon>Uroviricota</taxon>
        <taxon>Caudoviricetes</taxon>
        <taxon>Ittyvirus</taxon>
        <taxon>Ittyvirus itty13</taxon>
    </lineage>
</organism>
<evidence type="ECO:0000313" key="2">
    <source>
        <dbReference type="Proteomes" id="UP000610026"/>
    </source>
</evidence>
<dbReference type="Proteomes" id="UP000610026">
    <property type="component" value="Segment"/>
</dbReference>
<proteinExistence type="predicted"/>
<accession>A0A889IQR8</accession>